<dbReference type="GO" id="GO:0004674">
    <property type="term" value="F:protein serine/threonine kinase activity"/>
    <property type="evidence" value="ECO:0007669"/>
    <property type="project" value="UniProtKB-KW"/>
</dbReference>
<evidence type="ECO:0000256" key="8">
    <source>
        <dbReference type="ARBA" id="ARBA00049299"/>
    </source>
</evidence>
<evidence type="ECO:0000259" key="10">
    <source>
        <dbReference type="PROSITE" id="PS50011"/>
    </source>
</evidence>
<evidence type="ECO:0000313" key="12">
    <source>
        <dbReference type="WBParaSite" id="PEQ_0000012101-mRNA-1"/>
    </source>
</evidence>
<dbReference type="AlphaFoldDB" id="A0A914R629"/>
<dbReference type="PANTHER" id="PTHR47448:SF1">
    <property type="entry name" value="SERINE_THREONINE-PROTEIN KINASE STE7 HOMOLOG"/>
    <property type="match status" value="1"/>
</dbReference>
<proteinExistence type="predicted"/>
<keyword evidence="6" id="KW-0829">Tyrosine-protein kinase</keyword>
<name>A0A914R629_PAREQ</name>
<dbReference type="InterPro" id="IPR000719">
    <property type="entry name" value="Prot_kinase_dom"/>
</dbReference>
<dbReference type="Gene3D" id="1.10.510.10">
    <property type="entry name" value="Transferase(Phosphotransferase) domain 1"/>
    <property type="match status" value="1"/>
</dbReference>
<protein>
    <submittedName>
        <fullName evidence="12">Protein kinase domain-containing protein</fullName>
    </submittedName>
</protein>
<evidence type="ECO:0000313" key="11">
    <source>
        <dbReference type="Proteomes" id="UP000887564"/>
    </source>
</evidence>
<comment type="catalytic activity">
    <reaction evidence="8">
        <text>L-threonyl-[protein] + ATP = O-phospho-L-threonyl-[protein] + ADP + H(+)</text>
        <dbReference type="Rhea" id="RHEA:46608"/>
        <dbReference type="Rhea" id="RHEA-COMP:11060"/>
        <dbReference type="Rhea" id="RHEA-COMP:11605"/>
        <dbReference type="ChEBI" id="CHEBI:15378"/>
        <dbReference type="ChEBI" id="CHEBI:30013"/>
        <dbReference type="ChEBI" id="CHEBI:30616"/>
        <dbReference type="ChEBI" id="CHEBI:61977"/>
        <dbReference type="ChEBI" id="CHEBI:456216"/>
        <dbReference type="EC" id="2.7.12.2"/>
    </reaction>
</comment>
<evidence type="ECO:0000256" key="3">
    <source>
        <dbReference type="ARBA" id="ARBA00022741"/>
    </source>
</evidence>
<dbReference type="GO" id="GO:0004708">
    <property type="term" value="F:MAP kinase kinase activity"/>
    <property type="evidence" value="ECO:0007669"/>
    <property type="project" value="UniProtKB-EC"/>
</dbReference>
<dbReference type="WBParaSite" id="PEQ_0000012101-mRNA-1">
    <property type="protein sequence ID" value="PEQ_0000012101-mRNA-1"/>
    <property type="gene ID" value="PEQ_0000012101"/>
</dbReference>
<evidence type="ECO:0000256" key="2">
    <source>
        <dbReference type="ARBA" id="ARBA00022679"/>
    </source>
</evidence>
<sequence>MLLDGELCLCIEFMDGGSLDRYGKLPNNVLGPVTVSVINGLSFLWSKKVMHRGMSFVQGLQIQMHFQARNIDIKPSNFLVNSQGNVKLSDFGVSKQLDQSVARSFVGTNAYMAPERLFGGPYRFERFCRYHHFYCCYCFYCCYRYYYFYL</sequence>
<dbReference type="InterPro" id="IPR011009">
    <property type="entry name" value="Kinase-like_dom_sf"/>
</dbReference>
<evidence type="ECO:0000256" key="9">
    <source>
        <dbReference type="ARBA" id="ARBA00051693"/>
    </source>
</evidence>
<dbReference type="PANTHER" id="PTHR47448">
    <property type="entry name" value="DUAL SPECIFICITY MITOGEN-ACTIVATED PROTEIN KINASE KINASE DSOR1-LIKE PROTEIN"/>
    <property type="match status" value="1"/>
</dbReference>
<reference evidence="12" key="1">
    <citation type="submission" date="2022-11" db="UniProtKB">
        <authorList>
            <consortium name="WormBaseParasite"/>
        </authorList>
    </citation>
    <scope>IDENTIFICATION</scope>
</reference>
<comment type="catalytic activity">
    <reaction evidence="7">
        <text>L-seryl-[protein] + ATP = O-phospho-L-seryl-[protein] + ADP + H(+)</text>
        <dbReference type="Rhea" id="RHEA:17989"/>
        <dbReference type="Rhea" id="RHEA-COMP:9863"/>
        <dbReference type="Rhea" id="RHEA-COMP:11604"/>
        <dbReference type="ChEBI" id="CHEBI:15378"/>
        <dbReference type="ChEBI" id="CHEBI:29999"/>
        <dbReference type="ChEBI" id="CHEBI:30616"/>
        <dbReference type="ChEBI" id="CHEBI:83421"/>
        <dbReference type="ChEBI" id="CHEBI:456216"/>
        <dbReference type="EC" id="2.7.12.2"/>
    </reaction>
</comment>
<dbReference type="PROSITE" id="PS50011">
    <property type="entry name" value="PROTEIN_KINASE_DOM"/>
    <property type="match status" value="1"/>
</dbReference>
<dbReference type="Pfam" id="PF00069">
    <property type="entry name" value="Pkinase"/>
    <property type="match status" value="1"/>
</dbReference>
<evidence type="ECO:0000256" key="7">
    <source>
        <dbReference type="ARBA" id="ARBA00049014"/>
    </source>
</evidence>
<keyword evidence="5" id="KW-0067">ATP-binding</keyword>
<dbReference type="GO" id="GO:0005524">
    <property type="term" value="F:ATP binding"/>
    <property type="evidence" value="ECO:0007669"/>
    <property type="project" value="UniProtKB-KW"/>
</dbReference>
<keyword evidence="4" id="KW-0418">Kinase</keyword>
<evidence type="ECO:0000256" key="6">
    <source>
        <dbReference type="ARBA" id="ARBA00023137"/>
    </source>
</evidence>
<keyword evidence="3" id="KW-0547">Nucleotide-binding</keyword>
<dbReference type="Proteomes" id="UP000887564">
    <property type="component" value="Unplaced"/>
</dbReference>
<keyword evidence="11" id="KW-1185">Reference proteome</keyword>
<evidence type="ECO:0000256" key="5">
    <source>
        <dbReference type="ARBA" id="ARBA00022840"/>
    </source>
</evidence>
<dbReference type="GO" id="GO:0004713">
    <property type="term" value="F:protein tyrosine kinase activity"/>
    <property type="evidence" value="ECO:0007669"/>
    <property type="project" value="UniProtKB-KW"/>
</dbReference>
<keyword evidence="2" id="KW-0808">Transferase</keyword>
<dbReference type="SUPFAM" id="SSF56112">
    <property type="entry name" value="Protein kinase-like (PK-like)"/>
    <property type="match status" value="1"/>
</dbReference>
<keyword evidence="1" id="KW-0723">Serine/threonine-protein kinase</keyword>
<organism evidence="11 12">
    <name type="scientific">Parascaris equorum</name>
    <name type="common">Equine roundworm</name>
    <dbReference type="NCBI Taxonomy" id="6256"/>
    <lineage>
        <taxon>Eukaryota</taxon>
        <taxon>Metazoa</taxon>
        <taxon>Ecdysozoa</taxon>
        <taxon>Nematoda</taxon>
        <taxon>Chromadorea</taxon>
        <taxon>Rhabditida</taxon>
        <taxon>Spirurina</taxon>
        <taxon>Ascaridomorpha</taxon>
        <taxon>Ascaridoidea</taxon>
        <taxon>Ascarididae</taxon>
        <taxon>Parascaris</taxon>
    </lineage>
</organism>
<evidence type="ECO:0000256" key="1">
    <source>
        <dbReference type="ARBA" id="ARBA00022527"/>
    </source>
</evidence>
<comment type="catalytic activity">
    <reaction evidence="9">
        <text>L-tyrosyl-[protein] + ATP = O-phospho-L-tyrosyl-[protein] + ADP + H(+)</text>
        <dbReference type="Rhea" id="RHEA:10596"/>
        <dbReference type="Rhea" id="RHEA-COMP:10136"/>
        <dbReference type="Rhea" id="RHEA-COMP:20101"/>
        <dbReference type="ChEBI" id="CHEBI:15378"/>
        <dbReference type="ChEBI" id="CHEBI:30616"/>
        <dbReference type="ChEBI" id="CHEBI:46858"/>
        <dbReference type="ChEBI" id="CHEBI:61978"/>
        <dbReference type="ChEBI" id="CHEBI:456216"/>
        <dbReference type="EC" id="2.7.12.2"/>
    </reaction>
</comment>
<accession>A0A914R629</accession>
<dbReference type="InterPro" id="IPR050915">
    <property type="entry name" value="MAP_kinase_kinase"/>
</dbReference>
<evidence type="ECO:0000256" key="4">
    <source>
        <dbReference type="ARBA" id="ARBA00022777"/>
    </source>
</evidence>
<feature type="domain" description="Protein kinase" evidence="10">
    <location>
        <begin position="1"/>
        <end position="150"/>
    </location>
</feature>